<feature type="transmembrane region" description="Helical" evidence="1">
    <location>
        <begin position="28"/>
        <end position="59"/>
    </location>
</feature>
<keyword evidence="1" id="KW-0812">Transmembrane</keyword>
<dbReference type="EMBL" id="BARS01004401">
    <property type="protein sequence ID" value="GAF77648.1"/>
    <property type="molecule type" value="Genomic_DNA"/>
</dbReference>
<feature type="non-terminal residue" evidence="2">
    <location>
        <position position="63"/>
    </location>
</feature>
<reference evidence="2" key="1">
    <citation type="journal article" date="2014" name="Front. Microbiol.">
        <title>High frequency of phylogenetically diverse reductive dehalogenase-homologous genes in deep subseafloor sedimentary metagenomes.</title>
        <authorList>
            <person name="Kawai M."/>
            <person name="Futagami T."/>
            <person name="Toyoda A."/>
            <person name="Takaki Y."/>
            <person name="Nishi S."/>
            <person name="Hori S."/>
            <person name="Arai W."/>
            <person name="Tsubouchi T."/>
            <person name="Morono Y."/>
            <person name="Uchiyama I."/>
            <person name="Ito T."/>
            <person name="Fujiyama A."/>
            <person name="Inagaki F."/>
            <person name="Takami H."/>
        </authorList>
    </citation>
    <scope>NUCLEOTIDE SEQUENCE</scope>
    <source>
        <strain evidence="2">Expedition CK06-06</strain>
    </source>
</reference>
<evidence type="ECO:0000256" key="1">
    <source>
        <dbReference type="SAM" id="Phobius"/>
    </source>
</evidence>
<proteinExistence type="predicted"/>
<accession>X0S9C2</accession>
<organism evidence="2">
    <name type="scientific">marine sediment metagenome</name>
    <dbReference type="NCBI Taxonomy" id="412755"/>
    <lineage>
        <taxon>unclassified sequences</taxon>
        <taxon>metagenomes</taxon>
        <taxon>ecological metagenomes</taxon>
    </lineage>
</organism>
<comment type="caution">
    <text evidence="2">The sequence shown here is derived from an EMBL/GenBank/DDBJ whole genome shotgun (WGS) entry which is preliminary data.</text>
</comment>
<dbReference type="AlphaFoldDB" id="X0S9C2"/>
<gene>
    <name evidence="2" type="ORF">S01H1_08599</name>
</gene>
<keyword evidence="1" id="KW-1133">Transmembrane helix</keyword>
<sequence>MSKLIQDKSEKLEQLVVSTRRRLRRNAVFLGLGLLIIAGVGWLTVGTLLDILVTFPVWLRISV</sequence>
<protein>
    <submittedName>
        <fullName evidence="2">Uncharacterized protein</fullName>
    </submittedName>
</protein>
<keyword evidence="1" id="KW-0472">Membrane</keyword>
<name>X0S9C2_9ZZZZ</name>
<evidence type="ECO:0000313" key="2">
    <source>
        <dbReference type="EMBL" id="GAF77648.1"/>
    </source>
</evidence>